<dbReference type="EMBL" id="SGXG01000001">
    <property type="protein sequence ID" value="RZS95775.1"/>
    <property type="molecule type" value="Genomic_DNA"/>
</dbReference>
<dbReference type="Pfam" id="PF21722">
    <property type="entry name" value="Gly_rich_2"/>
    <property type="match status" value="1"/>
</dbReference>
<evidence type="ECO:0000256" key="1">
    <source>
        <dbReference type="SAM" id="MobiDB-lite"/>
    </source>
</evidence>
<feature type="compositionally biased region" description="Gly residues" evidence="1">
    <location>
        <begin position="625"/>
        <end position="639"/>
    </location>
</feature>
<dbReference type="AlphaFoldDB" id="A0A4Q7P6Z4"/>
<feature type="domain" description="Glycine-rich" evidence="2">
    <location>
        <begin position="406"/>
        <end position="648"/>
    </location>
</feature>
<organism evidence="3 4">
    <name type="scientific">Cecembia calidifontis</name>
    <dbReference type="NCBI Taxonomy" id="1187080"/>
    <lineage>
        <taxon>Bacteria</taxon>
        <taxon>Pseudomonadati</taxon>
        <taxon>Bacteroidota</taxon>
        <taxon>Cytophagia</taxon>
        <taxon>Cytophagales</taxon>
        <taxon>Cyclobacteriaceae</taxon>
        <taxon>Cecembia</taxon>
    </lineage>
</organism>
<feature type="compositionally biased region" description="Low complexity" evidence="1">
    <location>
        <begin position="615"/>
        <end position="624"/>
    </location>
</feature>
<comment type="caution">
    <text evidence="3">The sequence shown here is derived from an EMBL/GenBank/DDBJ whole genome shotgun (WGS) entry which is preliminary data.</text>
</comment>
<protein>
    <recommendedName>
        <fullName evidence="2">Glycine-rich domain-containing protein</fullName>
    </recommendedName>
</protein>
<gene>
    <name evidence="3" type="ORF">BC751_1317</name>
</gene>
<feature type="compositionally biased region" description="Gly residues" evidence="1">
    <location>
        <begin position="527"/>
        <end position="574"/>
    </location>
</feature>
<evidence type="ECO:0000259" key="2">
    <source>
        <dbReference type="Pfam" id="PF21722"/>
    </source>
</evidence>
<dbReference type="RefSeq" id="WP_130274824.1">
    <property type="nucleotide sequence ID" value="NZ_SGXG01000001.1"/>
</dbReference>
<evidence type="ECO:0000313" key="4">
    <source>
        <dbReference type="Proteomes" id="UP000292209"/>
    </source>
</evidence>
<keyword evidence="4" id="KW-1185">Reference proteome</keyword>
<feature type="region of interest" description="Disordered" evidence="1">
    <location>
        <begin position="503"/>
        <end position="639"/>
    </location>
</feature>
<dbReference type="OrthoDB" id="1443240at2"/>
<reference evidence="3 4" key="1">
    <citation type="submission" date="2019-02" db="EMBL/GenBank/DDBJ databases">
        <title>Genomic Encyclopedia of Archaeal and Bacterial Type Strains, Phase II (KMG-II): from individual species to whole genera.</title>
        <authorList>
            <person name="Goeker M."/>
        </authorList>
    </citation>
    <scope>NUCLEOTIDE SEQUENCE [LARGE SCALE GENOMIC DNA]</scope>
    <source>
        <strain evidence="3 4">DSM 21411</strain>
    </source>
</reference>
<sequence>MNYLSNLDLIERYLSFLFYLRKPVKYSFFSLLLCICIGNNVALGQACDSGCDFIFDTATGGPNIPNNTIPKVICITAANRTGNISLNTQNATVCISENTVFTGTITNTGSNNTINNFGQYGAIGSARSIALGVGVTYNNFGTHIGNVTLNGANSTYNNSGDQTGSVTLNSSTSDYTNSGTQTGNLNLNGGSVINSGQIILNTGNFNSGTSFNNLSTGSVSVSTNVNINNSFDNQGSFQVTGTLILNSSGSLSNSGSVEITGNLTSNSSTLNSQSGTINIGGTLTNNSGTLNIGSGTVAGNTTNNNGNINIFGQLNIGGNLDNNGSGNVSAGNNNQINYLNVGGGISGSGCLNGTEGTLIVNQPPPGCTNGTVAVGGSPSDCLQILTIENGDGTVDRIFRFTCSTGWTIPNNTEEEEIVDEAQVLIVAGGGGGGRGTSAGGGGAGGLIFQNSVSLNPGSTIPVIVGIGGAGSTSTNARGQNGTNSSFLSFTAIGGGGGGSVVNNANRNGAGGGSGGGGARQGSNNGTAGTGEFGQGRNGAGGGAAGSGIRGGGGGGAGGPGEGSNGAGGRDGGPGESYDISGESITYSAGGGASSTGPGNNGDGFGGSSVGGNANGSGALRNGRSPGSGGGATSSGVGGNGANGIVIVRQTFRILPVEYLYFEAAFRRQERVVELRWATGKEWENSHFEIERAVGNVRNWEKIGRIEGRGYSDDPVEYLFKDQKPPLVGGNIFYRLKQVDFNGKFAYSKVISVRVPAMEVINGVWRAFPNPTDGENFRVSLVDRSQYEEEAITLRLVHPMIFTPPQTIASETEMNARIEELVRKMPKGVFVVEIQWGRKVEHIKVLKQ</sequence>
<evidence type="ECO:0000313" key="3">
    <source>
        <dbReference type="EMBL" id="RZS95775.1"/>
    </source>
</evidence>
<feature type="compositionally biased region" description="Gly residues" evidence="1">
    <location>
        <begin position="508"/>
        <end position="519"/>
    </location>
</feature>
<dbReference type="InterPro" id="IPR049304">
    <property type="entry name" value="Gly_rich_dom"/>
</dbReference>
<dbReference type="Proteomes" id="UP000292209">
    <property type="component" value="Unassembled WGS sequence"/>
</dbReference>
<accession>A0A4Q7P6Z4</accession>
<feature type="compositionally biased region" description="Gly residues" evidence="1">
    <location>
        <begin position="588"/>
        <end position="614"/>
    </location>
</feature>
<proteinExistence type="predicted"/>
<name>A0A4Q7P6Z4_9BACT</name>